<organism evidence="1 2">
    <name type="scientific">Variovorax paradoxus</name>
    <dbReference type="NCBI Taxonomy" id="34073"/>
    <lineage>
        <taxon>Bacteria</taxon>
        <taxon>Pseudomonadati</taxon>
        <taxon>Pseudomonadota</taxon>
        <taxon>Betaproteobacteria</taxon>
        <taxon>Burkholderiales</taxon>
        <taxon>Comamonadaceae</taxon>
        <taxon>Variovorax</taxon>
    </lineage>
</organism>
<dbReference type="AlphaFoldDB" id="A0A6I6H4M2"/>
<dbReference type="EMBL" id="CP046622">
    <property type="protein sequence ID" value="QGW81870.1"/>
    <property type="molecule type" value="Genomic_DNA"/>
</dbReference>
<proteinExistence type="predicted"/>
<evidence type="ECO:0000313" key="1">
    <source>
        <dbReference type="EMBL" id="QGW81870.1"/>
    </source>
</evidence>
<gene>
    <name evidence="1" type="ORF">GOQ09_09825</name>
</gene>
<accession>A0A6I6H4M2</accession>
<dbReference type="Proteomes" id="UP000425817">
    <property type="component" value="Chromosome"/>
</dbReference>
<sequence length="94" mass="10491">MKRSQSRMGHASECYELLEFLSRRQMPVVCSEPDDIHKILALRSASLLQAMTEPTVVLRTGERRIERAIVTAITAEGRAACMMRSATAQSAGRR</sequence>
<dbReference type="RefSeq" id="WP_157613255.1">
    <property type="nucleotide sequence ID" value="NZ_CP046622.1"/>
</dbReference>
<reference evidence="1 2" key="1">
    <citation type="submission" date="2019-12" db="EMBL/GenBank/DDBJ databases">
        <title>Hybrid Genome Assemblies of two High G+C Isolates from Undergraduate Microbiology Courses.</title>
        <authorList>
            <person name="Ne Ville C.J."/>
            <person name="Enright D."/>
            <person name="Hernandez I."/>
            <person name="Dodsworth J."/>
            <person name="Orwin P.M."/>
        </authorList>
    </citation>
    <scope>NUCLEOTIDE SEQUENCE [LARGE SCALE GENOMIC DNA]</scope>
    <source>
        <strain evidence="1 2">CSUSB</strain>
    </source>
</reference>
<protein>
    <submittedName>
        <fullName evidence="1">Uncharacterized protein</fullName>
    </submittedName>
</protein>
<name>A0A6I6H4M2_VARPD</name>
<evidence type="ECO:0000313" key="2">
    <source>
        <dbReference type="Proteomes" id="UP000425817"/>
    </source>
</evidence>
<dbReference type="OrthoDB" id="8852797at2"/>